<dbReference type="SMART" id="SM00093">
    <property type="entry name" value="SERPIN"/>
    <property type="match status" value="1"/>
</dbReference>
<evidence type="ECO:0000313" key="10">
    <source>
        <dbReference type="Proteomes" id="UP000030742"/>
    </source>
</evidence>
<proteinExistence type="inferred from homology"/>
<dbReference type="PANTHER" id="PTHR11461">
    <property type="entry name" value="SERINE PROTEASE INHIBITOR, SERPIN"/>
    <property type="match status" value="1"/>
</dbReference>
<dbReference type="AlphaFoldDB" id="N6TYC6"/>
<keyword evidence="9" id="KW-1185">Reference proteome</keyword>
<dbReference type="GO" id="GO:0004867">
    <property type="term" value="F:serine-type endopeptidase inhibitor activity"/>
    <property type="evidence" value="ECO:0007669"/>
    <property type="project" value="UniProtKB-KW"/>
</dbReference>
<dbReference type="Pfam" id="PF00079">
    <property type="entry name" value="Serpin"/>
    <property type="match status" value="1"/>
</dbReference>
<keyword evidence="2" id="KW-0722">Serine protease inhibitor</keyword>
<evidence type="ECO:0000256" key="3">
    <source>
        <dbReference type="RuleBase" id="RU000411"/>
    </source>
</evidence>
<dbReference type="InterPro" id="IPR036186">
    <property type="entry name" value="Serpin_sf"/>
</dbReference>
<evidence type="ECO:0000313" key="7">
    <source>
        <dbReference type="EMBL" id="ERL95537.1"/>
    </source>
</evidence>
<evidence type="ECO:0000256" key="4">
    <source>
        <dbReference type="SAM" id="SignalP"/>
    </source>
</evidence>
<keyword evidence="4" id="KW-0732">Signal</keyword>
<dbReference type="Proteomes" id="UP000019118">
    <property type="component" value="Unassembled WGS sequence"/>
</dbReference>
<dbReference type="OMA" id="RHTAHEP"/>
<feature type="chain" id="PRO_5010971906" description="Serpin domain-containing protein" evidence="4">
    <location>
        <begin position="22"/>
        <end position="408"/>
    </location>
</feature>
<organism evidence="6">
    <name type="scientific">Dendroctonus ponderosae</name>
    <name type="common">Mountain pine beetle</name>
    <dbReference type="NCBI Taxonomy" id="77166"/>
    <lineage>
        <taxon>Eukaryota</taxon>
        <taxon>Metazoa</taxon>
        <taxon>Ecdysozoa</taxon>
        <taxon>Arthropoda</taxon>
        <taxon>Hexapoda</taxon>
        <taxon>Insecta</taxon>
        <taxon>Pterygota</taxon>
        <taxon>Neoptera</taxon>
        <taxon>Endopterygota</taxon>
        <taxon>Coleoptera</taxon>
        <taxon>Polyphaga</taxon>
        <taxon>Cucujiformia</taxon>
        <taxon>Curculionidae</taxon>
        <taxon>Scolytinae</taxon>
        <taxon>Dendroctonus</taxon>
    </lineage>
</organism>
<evidence type="ECO:0000313" key="9">
    <source>
        <dbReference type="Proteomes" id="UP000019118"/>
    </source>
</evidence>
<accession>N6TYC6</accession>
<name>N6TYC6_DENPD</name>
<reference evidence="8" key="2">
    <citation type="submission" date="2024-08" db="UniProtKB">
        <authorList>
            <consortium name="EnsemblMetazoa"/>
        </authorList>
    </citation>
    <scope>IDENTIFICATION</scope>
</reference>
<dbReference type="InterPro" id="IPR042178">
    <property type="entry name" value="Serpin_sf_1"/>
</dbReference>
<dbReference type="Proteomes" id="UP000030742">
    <property type="component" value="Unassembled WGS sequence"/>
</dbReference>
<evidence type="ECO:0000256" key="1">
    <source>
        <dbReference type="ARBA" id="ARBA00022690"/>
    </source>
</evidence>
<dbReference type="STRING" id="77166.N6TYC6"/>
<dbReference type="FunFam" id="2.10.310.10:FF:000001">
    <property type="entry name" value="Serpin family A member 1"/>
    <property type="match status" value="1"/>
</dbReference>
<dbReference type="KEGG" id="dpa:109541039"/>
<dbReference type="EMBL" id="KB741077">
    <property type="protein sequence ID" value="ENN74325.1"/>
    <property type="molecule type" value="Genomic_DNA"/>
</dbReference>
<dbReference type="EnsemblMetazoa" id="XM_019909710.1">
    <property type="protein sequence ID" value="XP_019765269.1"/>
    <property type="gene ID" value="LOC109541039"/>
</dbReference>
<gene>
    <name evidence="8" type="primary">109541039</name>
    <name evidence="7" type="ORF">D910_12798</name>
    <name evidence="6" type="ORF">YQE_09296</name>
</gene>
<dbReference type="Gene3D" id="2.30.39.10">
    <property type="entry name" value="Alpha-1-antitrypsin, domain 1"/>
    <property type="match status" value="1"/>
</dbReference>
<dbReference type="OrthoDB" id="9440847at2759"/>
<evidence type="ECO:0000313" key="8">
    <source>
        <dbReference type="EnsemblMetazoa" id="XP_019765269.1"/>
    </source>
</evidence>
<feature type="non-terminal residue" evidence="6">
    <location>
        <position position="1"/>
    </location>
</feature>
<dbReference type="EMBL" id="KB632432">
    <property type="protein sequence ID" value="ERL95537.1"/>
    <property type="molecule type" value="Genomic_DNA"/>
</dbReference>
<dbReference type="GO" id="GO:0005615">
    <property type="term" value="C:extracellular space"/>
    <property type="evidence" value="ECO:0007669"/>
    <property type="project" value="InterPro"/>
</dbReference>
<dbReference type="InterPro" id="IPR000215">
    <property type="entry name" value="Serpin_fam"/>
</dbReference>
<comment type="similarity">
    <text evidence="3">Belongs to the serpin family.</text>
</comment>
<dbReference type="InterPro" id="IPR023796">
    <property type="entry name" value="Serpin_dom"/>
</dbReference>
<dbReference type="HOGENOM" id="CLU_023330_0_1_1"/>
<sequence>MQFHIFVPIGIVLSIAAPVFLQEKFNIAESINQFSLELLAAVNKEGGENLNVALSPLTVWTLFTVISEGSLDATAEQIDRVLGQPLNKNIVRDAYQRLSGILLQTKSAETQLETSTGLFTRSEFPVKEKFEQVVKQYYDAVVSPVDFKNSAASADIINKYVEQATKNRIPLLVNPADVENAYLFITTTMYFRGEWQTPFNRSATKRDAFYDEKRNKIGEVQMMYQAHPFAYYRNEKIKADAIELPYGFDDTFSMLVLVPRGFQTLTNMLNALTKEPMTEILAELKMKHQMFSDDDTHVYLPKFKLASDFNLDGVLEKMGIRDVFNPQKANLLGMYSHYLYISRVIQKAEIEVDEEGTVASAAAGSTFLNRTPPPVVKANRPFAFFIVHKQSGSIIFAGKISNPNALSK</sequence>
<dbReference type="Gene3D" id="3.30.497.10">
    <property type="entry name" value="Antithrombin, subunit I, domain 2"/>
    <property type="match status" value="1"/>
</dbReference>
<evidence type="ECO:0000256" key="2">
    <source>
        <dbReference type="ARBA" id="ARBA00022900"/>
    </source>
</evidence>
<dbReference type="InterPro" id="IPR042185">
    <property type="entry name" value="Serpin_sf_2"/>
</dbReference>
<evidence type="ECO:0000313" key="6">
    <source>
        <dbReference type="EMBL" id="ENN74325.1"/>
    </source>
</evidence>
<evidence type="ECO:0000259" key="5">
    <source>
        <dbReference type="SMART" id="SM00093"/>
    </source>
</evidence>
<keyword evidence="1" id="KW-0646">Protease inhibitor</keyword>
<reference evidence="9 10" key="1">
    <citation type="journal article" date="2013" name="Genome Biol.">
        <title>Draft genome of the mountain pine beetle, Dendroctonus ponderosae Hopkins, a major forest pest.</title>
        <authorList>
            <person name="Keeling C.I."/>
            <person name="Yuen M.M."/>
            <person name="Liao N.Y."/>
            <person name="Docking T.R."/>
            <person name="Chan S.K."/>
            <person name="Taylor G.A."/>
            <person name="Palmquist D.L."/>
            <person name="Jackman S.D."/>
            <person name="Nguyen A."/>
            <person name="Li M."/>
            <person name="Henderson H."/>
            <person name="Janes J.K."/>
            <person name="Zhao Y."/>
            <person name="Pandoh P."/>
            <person name="Moore R."/>
            <person name="Sperling F.A."/>
            <person name="Huber D.P."/>
            <person name="Birol I."/>
            <person name="Jones S.J."/>
            <person name="Bohlmann J."/>
        </authorList>
    </citation>
    <scope>NUCLEOTIDE SEQUENCE</scope>
</reference>
<dbReference type="SUPFAM" id="SSF56574">
    <property type="entry name" value="Serpins"/>
    <property type="match status" value="1"/>
</dbReference>
<feature type="signal peptide" evidence="4">
    <location>
        <begin position="1"/>
        <end position="21"/>
    </location>
</feature>
<protein>
    <recommendedName>
        <fullName evidence="5">Serpin domain-containing protein</fullName>
    </recommendedName>
</protein>
<feature type="domain" description="Serpin" evidence="5">
    <location>
        <begin position="36"/>
        <end position="403"/>
    </location>
</feature>
<dbReference type="PANTHER" id="PTHR11461:SF367">
    <property type="entry name" value="GH21475P-RELATED"/>
    <property type="match status" value="1"/>
</dbReference>
<dbReference type="CDD" id="cd19598">
    <property type="entry name" value="serpin77Ba-like_insects"/>
    <property type="match status" value="1"/>
</dbReference>